<keyword evidence="5" id="KW-1185">Reference proteome</keyword>
<evidence type="ECO:0000313" key="5">
    <source>
        <dbReference type="Proteomes" id="UP000823046"/>
    </source>
</evidence>
<evidence type="ECO:0000256" key="1">
    <source>
        <dbReference type="ARBA" id="ARBA00009658"/>
    </source>
</evidence>
<keyword evidence="2" id="KW-0472">Membrane</keyword>
<protein>
    <recommendedName>
        <fullName evidence="2">Prohibitin</fullName>
    </recommendedName>
</protein>
<comment type="subcellular location">
    <subcellularLocation>
        <location evidence="2">Mitochondrion inner membrane</location>
    </subcellularLocation>
</comment>
<dbReference type="InterPro" id="IPR001107">
    <property type="entry name" value="Band_7"/>
</dbReference>
<evidence type="ECO:0000259" key="3">
    <source>
        <dbReference type="Pfam" id="PF01145"/>
    </source>
</evidence>
<comment type="caution">
    <text evidence="4">The sequence shown here is derived from an EMBL/GenBank/DDBJ whole genome shotgun (WGS) entry which is preliminary data.</text>
</comment>
<dbReference type="PANTHER" id="PTHR23222:SF0">
    <property type="entry name" value="PROHIBITIN 1"/>
    <property type="match status" value="1"/>
</dbReference>
<dbReference type="Pfam" id="PF01145">
    <property type="entry name" value="Band_7"/>
    <property type="match status" value="1"/>
</dbReference>
<dbReference type="InterPro" id="IPR000163">
    <property type="entry name" value="Prohibitin"/>
</dbReference>
<dbReference type="EMBL" id="JADAQX010000178">
    <property type="protein sequence ID" value="KAF8821455.1"/>
    <property type="molecule type" value="Genomic_DNA"/>
</dbReference>
<dbReference type="PANTHER" id="PTHR23222">
    <property type="entry name" value="PROHIBITIN"/>
    <property type="match status" value="1"/>
</dbReference>
<dbReference type="Proteomes" id="UP000823046">
    <property type="component" value="Unassembled WGS sequence"/>
</dbReference>
<sequence length="200" mass="23330">MSRFVSRFWRFCTEWTVDRKRNVKMVTGCAAFATVCISCTKNVPPGHVGLLEDWNGNMKPHIFDDTMTYVYLPIYQRPISFRVTPVKKKFIKEYKTKDGKTIEIVLQMRLQPKIPYAIEIYSRFGKDYAKRFVEQEASLDVSSVVAQHTFEELVANNENTDLIVDKVIERFKDACIFHRVRLSEASIIFRDPEDVDAESE</sequence>
<gene>
    <name evidence="4" type="ORF">IE077_002008</name>
</gene>
<keyword evidence="2" id="KW-0999">Mitochondrion inner membrane</keyword>
<comment type="similarity">
    <text evidence="1 2">Belongs to the prohibitin family.</text>
</comment>
<organism evidence="4 5">
    <name type="scientific">Cardiosporidium cionae</name>
    <dbReference type="NCBI Taxonomy" id="476202"/>
    <lineage>
        <taxon>Eukaryota</taxon>
        <taxon>Sar</taxon>
        <taxon>Alveolata</taxon>
        <taxon>Apicomplexa</taxon>
        <taxon>Aconoidasida</taxon>
        <taxon>Nephromycida</taxon>
        <taxon>Cardiosporidium</taxon>
    </lineage>
</organism>
<proteinExistence type="inferred from homology"/>
<evidence type="ECO:0000313" key="4">
    <source>
        <dbReference type="EMBL" id="KAF8821455.1"/>
    </source>
</evidence>
<name>A0ABQ7JCV9_9APIC</name>
<feature type="domain" description="Band 7" evidence="3">
    <location>
        <begin position="42"/>
        <end position="173"/>
    </location>
</feature>
<reference evidence="4 5" key="1">
    <citation type="journal article" date="2020" name="bioRxiv">
        <title>Metabolic contributions of an alphaproteobacterial endosymbiont in the apicomplexan Cardiosporidium cionae.</title>
        <authorList>
            <person name="Hunter E.S."/>
            <person name="Paight C.J."/>
            <person name="Lane C.E."/>
        </authorList>
    </citation>
    <scope>NUCLEOTIDE SEQUENCE [LARGE SCALE GENOMIC DNA]</scope>
    <source>
        <strain evidence="4">ESH_2018</strain>
    </source>
</reference>
<evidence type="ECO:0000256" key="2">
    <source>
        <dbReference type="RuleBase" id="RU366048"/>
    </source>
</evidence>
<keyword evidence="2" id="KW-0496">Mitochondrion</keyword>
<accession>A0ABQ7JCV9</accession>